<dbReference type="EMBL" id="LAZR01066835">
    <property type="protein sequence ID" value="KKK52799.1"/>
    <property type="molecule type" value="Genomic_DNA"/>
</dbReference>
<dbReference type="SUPFAM" id="SSF50447">
    <property type="entry name" value="Translation proteins"/>
    <property type="match status" value="1"/>
</dbReference>
<dbReference type="Gene3D" id="2.40.30.10">
    <property type="entry name" value="Translation factors"/>
    <property type="match status" value="1"/>
</dbReference>
<dbReference type="InterPro" id="IPR009000">
    <property type="entry name" value="Transl_B-barrel_sf"/>
</dbReference>
<reference evidence="1" key="1">
    <citation type="journal article" date="2015" name="Nature">
        <title>Complex archaea that bridge the gap between prokaryotes and eukaryotes.</title>
        <authorList>
            <person name="Spang A."/>
            <person name="Saw J.H."/>
            <person name="Jorgensen S.L."/>
            <person name="Zaremba-Niedzwiedzka K."/>
            <person name="Martijn J."/>
            <person name="Lind A.E."/>
            <person name="van Eijk R."/>
            <person name="Schleper C."/>
            <person name="Guy L."/>
            <person name="Ettema T.J."/>
        </authorList>
    </citation>
    <scope>NUCLEOTIDE SEQUENCE</scope>
</reference>
<dbReference type="AlphaFoldDB" id="A0A0F8YF77"/>
<sequence length="84" mass="8946">MPEVVIGKVSDFFARPVVAGIELTGALKLGDKIHIKGHTTDLELTVDSIEINNVAVKGAKAGDSVGIKVSERVRRGDTVYKVTD</sequence>
<name>A0A0F8YF77_9ZZZZ</name>
<gene>
    <name evidence="1" type="ORF">LCGC14_3101270</name>
</gene>
<accession>A0A0F8YF77</accession>
<evidence type="ECO:0008006" key="2">
    <source>
        <dbReference type="Google" id="ProtNLM"/>
    </source>
</evidence>
<organism evidence="1">
    <name type="scientific">marine sediment metagenome</name>
    <dbReference type="NCBI Taxonomy" id="412755"/>
    <lineage>
        <taxon>unclassified sequences</taxon>
        <taxon>metagenomes</taxon>
        <taxon>ecological metagenomes</taxon>
    </lineage>
</organism>
<protein>
    <recommendedName>
        <fullName evidence="2">Translation elongation factor-like protein</fullName>
    </recommendedName>
</protein>
<proteinExistence type="predicted"/>
<evidence type="ECO:0000313" key="1">
    <source>
        <dbReference type="EMBL" id="KKK52799.1"/>
    </source>
</evidence>
<comment type="caution">
    <text evidence="1">The sequence shown here is derived from an EMBL/GenBank/DDBJ whole genome shotgun (WGS) entry which is preliminary data.</text>
</comment>